<dbReference type="InterPro" id="IPR047129">
    <property type="entry name" value="PPA2-like"/>
</dbReference>
<name>A0A098VV75_9MICR</name>
<sequence>MIEGLLNDQLPTEDEVRHMCYAARDILIDEGNIQSIPAPVTVCGDIHGQFSDLKELFKIGGYPPTTRYLFLGDFVDRGHNSIETLLLLVAYKLRYPNHVTLVRGNHESRQITQIYGFYDECIRKYGSPMVWRLCCDLFDYMSLGALIEQSYLGVHGGLSPSISSLDEVTHPDRQLLDKDAGPAAGDPARWPHVRSSLVRSRRQCFGMDIIASWSGIPFW</sequence>
<dbReference type="GeneID" id="25258356"/>
<dbReference type="InterPro" id="IPR029052">
    <property type="entry name" value="Metallo-depent_PP-like"/>
</dbReference>
<evidence type="ECO:0000256" key="3">
    <source>
        <dbReference type="ARBA" id="ARBA00023211"/>
    </source>
</evidence>
<dbReference type="GO" id="GO:0004722">
    <property type="term" value="F:protein serine/threonine phosphatase activity"/>
    <property type="evidence" value="ECO:0007669"/>
    <property type="project" value="UniProtKB-EC"/>
</dbReference>
<keyword evidence="1" id="KW-0479">Metal-binding</keyword>
<gene>
    <name evidence="7" type="ORF">DI09_138p80</name>
</gene>
<comment type="caution">
    <text evidence="7">The sequence shown here is derived from an EMBL/GenBank/DDBJ whole genome shotgun (WGS) entry which is preliminary data.</text>
</comment>
<organism evidence="7 8">
    <name type="scientific">Mitosporidium daphniae</name>
    <dbReference type="NCBI Taxonomy" id="1485682"/>
    <lineage>
        <taxon>Eukaryota</taxon>
        <taxon>Fungi</taxon>
        <taxon>Fungi incertae sedis</taxon>
        <taxon>Microsporidia</taxon>
        <taxon>Mitosporidium</taxon>
    </lineage>
</organism>
<feature type="domain" description="Serine/threonine specific protein phosphatases" evidence="6">
    <location>
        <begin position="102"/>
        <end position="107"/>
    </location>
</feature>
<proteinExistence type="inferred from homology"/>
<comment type="catalytic activity">
    <reaction evidence="4 5">
        <text>O-phospho-L-threonyl-[protein] + H2O = L-threonyl-[protein] + phosphate</text>
        <dbReference type="Rhea" id="RHEA:47004"/>
        <dbReference type="Rhea" id="RHEA-COMP:11060"/>
        <dbReference type="Rhea" id="RHEA-COMP:11605"/>
        <dbReference type="ChEBI" id="CHEBI:15377"/>
        <dbReference type="ChEBI" id="CHEBI:30013"/>
        <dbReference type="ChEBI" id="CHEBI:43474"/>
        <dbReference type="ChEBI" id="CHEBI:61977"/>
        <dbReference type="EC" id="3.1.3.16"/>
    </reaction>
</comment>
<evidence type="ECO:0000256" key="4">
    <source>
        <dbReference type="ARBA" id="ARBA00048336"/>
    </source>
</evidence>
<dbReference type="PROSITE" id="PS00125">
    <property type="entry name" value="SER_THR_PHOSPHATASE"/>
    <property type="match status" value="1"/>
</dbReference>
<dbReference type="HOGENOM" id="CLU_004962_0_9_1"/>
<dbReference type="Gene3D" id="3.60.21.10">
    <property type="match status" value="1"/>
</dbReference>
<reference evidence="7 8" key="1">
    <citation type="submission" date="2014-04" db="EMBL/GenBank/DDBJ databases">
        <title>A new species of microsporidia sheds light on the evolution of extreme parasitism.</title>
        <authorList>
            <person name="Haag K.L."/>
            <person name="James T.Y."/>
            <person name="Larsson R."/>
            <person name="Schaer T.M."/>
            <person name="Refardt D."/>
            <person name="Pombert J.-F."/>
            <person name="Ebert D."/>
        </authorList>
    </citation>
    <scope>NUCLEOTIDE SEQUENCE [LARGE SCALE GENOMIC DNA]</scope>
    <source>
        <strain evidence="7 8">UGP3</strain>
        <tissue evidence="7">Spores</tissue>
    </source>
</reference>
<evidence type="ECO:0000313" key="8">
    <source>
        <dbReference type="Proteomes" id="UP000029725"/>
    </source>
</evidence>
<dbReference type="EC" id="3.1.3.16" evidence="5"/>
<dbReference type="OrthoDB" id="1930084at2759"/>
<comment type="similarity">
    <text evidence="5">Belongs to the PPP phosphatase family.</text>
</comment>
<dbReference type="Proteomes" id="UP000029725">
    <property type="component" value="Unassembled WGS sequence"/>
</dbReference>
<keyword evidence="3" id="KW-0464">Manganese</keyword>
<evidence type="ECO:0000259" key="6">
    <source>
        <dbReference type="PROSITE" id="PS00125"/>
    </source>
</evidence>
<dbReference type="PANTHER" id="PTHR45619">
    <property type="entry name" value="SERINE/THREONINE-PROTEIN PHOSPHATASE PP2A-RELATED"/>
    <property type="match status" value="1"/>
</dbReference>
<dbReference type="InterPro" id="IPR006186">
    <property type="entry name" value="Ser/Thr-sp_prot-phosphatase"/>
</dbReference>
<dbReference type="EMBL" id="JMKJ01000042">
    <property type="protein sequence ID" value="KGG52764.1"/>
    <property type="molecule type" value="Genomic_DNA"/>
</dbReference>
<dbReference type="AlphaFoldDB" id="A0A098VV75"/>
<protein>
    <recommendedName>
        <fullName evidence="5">Serine/threonine-protein phosphatase</fullName>
        <ecNumber evidence="5">3.1.3.16</ecNumber>
    </recommendedName>
</protein>
<dbReference type="PRINTS" id="PR00114">
    <property type="entry name" value="STPHPHTASE"/>
</dbReference>
<keyword evidence="2 5" id="KW-0378">Hydrolase</keyword>
<keyword evidence="8" id="KW-1185">Reference proteome</keyword>
<evidence type="ECO:0000313" key="7">
    <source>
        <dbReference type="EMBL" id="KGG52764.1"/>
    </source>
</evidence>
<dbReference type="VEuPathDB" id="MicrosporidiaDB:DI09_138p80"/>
<evidence type="ECO:0000256" key="5">
    <source>
        <dbReference type="RuleBase" id="RU004273"/>
    </source>
</evidence>
<evidence type="ECO:0000256" key="2">
    <source>
        <dbReference type="ARBA" id="ARBA00022801"/>
    </source>
</evidence>
<accession>A0A098VV75</accession>
<dbReference type="Pfam" id="PF00149">
    <property type="entry name" value="Metallophos"/>
    <property type="match status" value="1"/>
</dbReference>
<dbReference type="SUPFAM" id="SSF56300">
    <property type="entry name" value="Metallo-dependent phosphatases"/>
    <property type="match status" value="1"/>
</dbReference>
<dbReference type="SMART" id="SM00156">
    <property type="entry name" value="PP2Ac"/>
    <property type="match status" value="1"/>
</dbReference>
<evidence type="ECO:0000256" key="1">
    <source>
        <dbReference type="ARBA" id="ARBA00022723"/>
    </source>
</evidence>
<dbReference type="InterPro" id="IPR004843">
    <property type="entry name" value="Calcineurin-like_PHP"/>
</dbReference>
<dbReference type="GO" id="GO:0046872">
    <property type="term" value="F:metal ion binding"/>
    <property type="evidence" value="ECO:0007669"/>
    <property type="project" value="UniProtKB-KW"/>
</dbReference>
<dbReference type="RefSeq" id="XP_013239200.1">
    <property type="nucleotide sequence ID" value="XM_013383746.1"/>
</dbReference>